<evidence type="ECO:0000313" key="2">
    <source>
        <dbReference type="Proteomes" id="UP000189701"/>
    </source>
</evidence>
<evidence type="ECO:0000313" key="3">
    <source>
        <dbReference type="RefSeq" id="XP_009775071.1"/>
    </source>
</evidence>
<evidence type="ECO:0000256" key="1">
    <source>
        <dbReference type="SAM" id="Phobius"/>
    </source>
</evidence>
<keyword evidence="1" id="KW-0472">Membrane</keyword>
<name>A0A1U7WCV3_NICSY</name>
<dbReference type="AlphaFoldDB" id="A0A1U7WCV3"/>
<accession>A0A1U7WCV3</accession>
<protein>
    <submittedName>
        <fullName evidence="3">Uncharacterized protein LOC104225016</fullName>
    </submittedName>
</protein>
<keyword evidence="1" id="KW-0812">Transmembrane</keyword>
<reference evidence="3" key="2">
    <citation type="submission" date="2025-08" db="UniProtKB">
        <authorList>
            <consortium name="RefSeq"/>
        </authorList>
    </citation>
    <scope>IDENTIFICATION</scope>
    <source>
        <tissue evidence="3">Leaf</tissue>
    </source>
</reference>
<dbReference type="Proteomes" id="UP000189701">
    <property type="component" value="Unplaced"/>
</dbReference>
<organism evidence="2 3">
    <name type="scientific">Nicotiana sylvestris</name>
    <name type="common">Wood tobacco</name>
    <name type="synonym">South American tobacco</name>
    <dbReference type="NCBI Taxonomy" id="4096"/>
    <lineage>
        <taxon>Eukaryota</taxon>
        <taxon>Viridiplantae</taxon>
        <taxon>Streptophyta</taxon>
        <taxon>Embryophyta</taxon>
        <taxon>Tracheophyta</taxon>
        <taxon>Spermatophyta</taxon>
        <taxon>Magnoliopsida</taxon>
        <taxon>eudicotyledons</taxon>
        <taxon>Gunneridae</taxon>
        <taxon>Pentapetalae</taxon>
        <taxon>asterids</taxon>
        <taxon>lamiids</taxon>
        <taxon>Solanales</taxon>
        <taxon>Solanaceae</taxon>
        <taxon>Nicotianoideae</taxon>
        <taxon>Nicotianeae</taxon>
        <taxon>Nicotiana</taxon>
    </lineage>
</organism>
<keyword evidence="2" id="KW-1185">Reference proteome</keyword>
<gene>
    <name evidence="3" type="primary">LOC104225016</name>
</gene>
<keyword evidence="1" id="KW-1133">Transmembrane helix</keyword>
<dbReference type="RefSeq" id="XP_009775071.1">
    <property type="nucleotide sequence ID" value="XM_009776769.1"/>
</dbReference>
<proteinExistence type="predicted"/>
<feature type="non-terminal residue" evidence="3">
    <location>
        <position position="78"/>
    </location>
</feature>
<feature type="transmembrane region" description="Helical" evidence="1">
    <location>
        <begin position="34"/>
        <end position="51"/>
    </location>
</feature>
<sequence length="78" mass="8774">MSINHVKASGSKEERNFVPIWLPGKRTRQPRFEGLRIVASCLSICICLSSFCSTRYFSISLISFRLSSLGSLFLLTSE</sequence>
<reference evidence="2" key="1">
    <citation type="journal article" date="2013" name="Genome Biol.">
        <title>Reference genomes and transcriptomes of Nicotiana sylvestris and Nicotiana tomentosiformis.</title>
        <authorList>
            <person name="Sierro N."/>
            <person name="Battey J.N."/>
            <person name="Ouadi S."/>
            <person name="Bovet L."/>
            <person name="Goepfert S."/>
            <person name="Bakaher N."/>
            <person name="Peitsch M.C."/>
            <person name="Ivanov N.V."/>
        </authorList>
    </citation>
    <scope>NUCLEOTIDE SEQUENCE [LARGE SCALE GENOMIC DNA]</scope>
</reference>